<keyword evidence="3" id="KW-1185">Reference proteome</keyword>
<feature type="region of interest" description="Disordered" evidence="1">
    <location>
        <begin position="100"/>
        <end position="126"/>
    </location>
</feature>
<organism evidence="2 3">
    <name type="scientific">Streptomyces rhizosphaericus</name>
    <dbReference type="NCBI Taxonomy" id="114699"/>
    <lineage>
        <taxon>Bacteria</taxon>
        <taxon>Bacillati</taxon>
        <taxon>Actinomycetota</taxon>
        <taxon>Actinomycetes</taxon>
        <taxon>Kitasatosporales</taxon>
        <taxon>Streptomycetaceae</taxon>
        <taxon>Streptomyces</taxon>
        <taxon>Streptomyces violaceusniger group</taxon>
    </lineage>
</organism>
<name>A0ABN1QIY0_9ACTN</name>
<sequence length="126" mass="13454">MPAPNGVIWSATAIPSREPGRSIATDASLWDTAAAQRSCDETPHAVVVFLADVQPGPGLGHGHLRQLVVTFTLQTTSSALSYEAMESRIPMSGRVVAGSGRPSFWSHPTATGTEPYPEPRAHRSYE</sequence>
<protein>
    <submittedName>
        <fullName evidence="2">Uncharacterized protein</fullName>
    </submittedName>
</protein>
<reference evidence="2 3" key="1">
    <citation type="journal article" date="2019" name="Int. J. Syst. Evol. Microbiol.">
        <title>The Global Catalogue of Microorganisms (GCM) 10K type strain sequencing project: providing services to taxonomists for standard genome sequencing and annotation.</title>
        <authorList>
            <consortium name="The Broad Institute Genomics Platform"/>
            <consortium name="The Broad Institute Genome Sequencing Center for Infectious Disease"/>
            <person name="Wu L."/>
            <person name="Ma J."/>
        </authorList>
    </citation>
    <scope>NUCLEOTIDE SEQUENCE [LARGE SCALE GENOMIC DNA]</scope>
    <source>
        <strain evidence="2 3">JCM 11444</strain>
    </source>
</reference>
<dbReference type="Proteomes" id="UP001500418">
    <property type="component" value="Unassembled WGS sequence"/>
</dbReference>
<evidence type="ECO:0000256" key="1">
    <source>
        <dbReference type="SAM" id="MobiDB-lite"/>
    </source>
</evidence>
<dbReference type="EMBL" id="BAAAID010000043">
    <property type="protein sequence ID" value="GAA0942707.1"/>
    <property type="molecule type" value="Genomic_DNA"/>
</dbReference>
<feature type="compositionally biased region" description="Basic and acidic residues" evidence="1">
    <location>
        <begin position="117"/>
        <end position="126"/>
    </location>
</feature>
<gene>
    <name evidence="2" type="ORF">GCM10009575_059200</name>
</gene>
<proteinExistence type="predicted"/>
<accession>A0ABN1QIY0</accession>
<comment type="caution">
    <text evidence="2">The sequence shown here is derived from an EMBL/GenBank/DDBJ whole genome shotgun (WGS) entry which is preliminary data.</text>
</comment>
<evidence type="ECO:0000313" key="2">
    <source>
        <dbReference type="EMBL" id="GAA0942707.1"/>
    </source>
</evidence>
<evidence type="ECO:0000313" key="3">
    <source>
        <dbReference type="Proteomes" id="UP001500418"/>
    </source>
</evidence>